<proteinExistence type="predicted"/>
<comment type="caution">
    <text evidence="1">The sequence shown here is derived from an EMBL/GenBank/DDBJ whole genome shotgun (WGS) entry which is preliminary data.</text>
</comment>
<dbReference type="EMBL" id="CM056797">
    <property type="protein sequence ID" value="KAJ8712669.1"/>
    <property type="molecule type" value="Genomic_DNA"/>
</dbReference>
<accession>A0ACC2QA00</accession>
<dbReference type="Proteomes" id="UP001231649">
    <property type="component" value="Chromosome 21"/>
</dbReference>
<protein>
    <submittedName>
        <fullName evidence="1">Uncharacterized protein</fullName>
    </submittedName>
</protein>
<organism evidence="1 2">
    <name type="scientific">Mythimna loreyi</name>
    <dbReference type="NCBI Taxonomy" id="667449"/>
    <lineage>
        <taxon>Eukaryota</taxon>
        <taxon>Metazoa</taxon>
        <taxon>Ecdysozoa</taxon>
        <taxon>Arthropoda</taxon>
        <taxon>Hexapoda</taxon>
        <taxon>Insecta</taxon>
        <taxon>Pterygota</taxon>
        <taxon>Neoptera</taxon>
        <taxon>Endopterygota</taxon>
        <taxon>Lepidoptera</taxon>
        <taxon>Glossata</taxon>
        <taxon>Ditrysia</taxon>
        <taxon>Noctuoidea</taxon>
        <taxon>Noctuidae</taxon>
        <taxon>Noctuinae</taxon>
        <taxon>Hadenini</taxon>
        <taxon>Mythimna</taxon>
    </lineage>
</organism>
<evidence type="ECO:0000313" key="1">
    <source>
        <dbReference type="EMBL" id="KAJ8712669.1"/>
    </source>
</evidence>
<name>A0ACC2QA00_9NEOP</name>
<evidence type="ECO:0000313" key="2">
    <source>
        <dbReference type="Proteomes" id="UP001231649"/>
    </source>
</evidence>
<gene>
    <name evidence="1" type="ORF">PYW08_007973</name>
</gene>
<reference evidence="1" key="1">
    <citation type="submission" date="2023-03" db="EMBL/GenBank/DDBJ databases">
        <title>Chromosome-level genomes of two armyworms, Mythimna separata and Mythimna loreyi, provide insights into the biosynthesis and reception of sex pheromones.</title>
        <authorList>
            <person name="Zhao H."/>
        </authorList>
    </citation>
    <scope>NUCLEOTIDE SEQUENCE</scope>
    <source>
        <strain evidence="1">BeijingLab</strain>
    </source>
</reference>
<keyword evidence="2" id="KW-1185">Reference proteome</keyword>
<sequence>MLMKSGLFLLLVIVLQVSGRYKNVEPDFIENVIKRESDSDSRIVSGWEAQPGQHPHHAALRMVSPIGGVSGCGGSIVSKEWVVTAAHCTAGRQTVVVRGGVVSLTDPEYIFETTEYYNHPKYNDLQALVVQPHDISLVKVPRPFVYSRLLKAIRIQPRADAYRDYDGEQVYASGHGRTWTLGTVTEVLRWVYLTAISNDLCGRTFVSGIIIDTSICARYYNVTSQSTCQGDSGGPLVHVSSDGVPTLVGVTSFVAGGDFGCHSGLPAGFVRPGPYLSWFEEITGIDFENLQEDDVEVTTTPPADSEEDSVEQTSTPPADSEEVTTAPPEDSEEDSKEDVTTPTPEDSEEGSGSSEDSSDEDKPEPEDSEEDSDSSESEDDEMKELLKRLEVKVKVKVRFNKYKKLLEKEKEKEKHRKKHHHH</sequence>